<evidence type="ECO:0000256" key="4">
    <source>
        <dbReference type="ARBA" id="ARBA00022692"/>
    </source>
</evidence>
<feature type="transmembrane region" description="Helical" evidence="8">
    <location>
        <begin position="244"/>
        <end position="262"/>
    </location>
</feature>
<dbReference type="InterPro" id="IPR011701">
    <property type="entry name" value="MFS"/>
</dbReference>
<sequence>MSEATPSRSPAFRRVLRAAALAGAPAEVLDFLLPLWAAATLGAGPAVTGALIAVEAVVSLVVRPLAGALADRFDRRLTAAAGAAGYALSCAGYALADGLASPLPAAFAAAAVGGAGGALFWVAVRTWTGEQGGDRLSAYGALLAAEGRGTLVGYVAAFVLLGNSGYAAVFWVGAAACALAAVLLATAPASPGSAPTARPARGGPPARRTLPFMTVAAITAAGEAGLWLILLLRLQSDGLSPTQVMAVFCPGFLVFILVPEHAHRVTGPLGRERTMVVAFAAGTLFAAGLAIVPTPTGIAVLWALAAACFAAQTPVEQATVSAAAGDRPGLGMGLYEGARLVGVTVGAAALGGLYQAAGWVAACAVAAGASLVGAVLVPYAIRSLALPKDGPAGGSADGPEGGPVDDSANGPAEGAVPAAKDDGGPEDGGVATPSGERARRERQGWYVHSALFAVGEAALWALGAPGWIGRTWITVYVVDTLWSWSYAIRSRKE</sequence>
<gene>
    <name evidence="9" type="ORF">OG549_26585</name>
</gene>
<dbReference type="Gene3D" id="1.20.1250.20">
    <property type="entry name" value="MFS general substrate transporter like domains"/>
    <property type="match status" value="2"/>
</dbReference>
<keyword evidence="4 8" id="KW-0812">Transmembrane</keyword>
<feature type="transmembrane region" description="Helical" evidence="8">
    <location>
        <begin position="136"/>
        <end position="162"/>
    </location>
</feature>
<dbReference type="InterPro" id="IPR036259">
    <property type="entry name" value="MFS_trans_sf"/>
</dbReference>
<dbReference type="EMBL" id="CP108318">
    <property type="protein sequence ID" value="WTW63920.1"/>
    <property type="molecule type" value="Genomic_DNA"/>
</dbReference>
<keyword evidence="5 8" id="KW-1133">Transmembrane helix</keyword>
<feature type="transmembrane region" description="Helical" evidence="8">
    <location>
        <begin position="77"/>
        <end position="96"/>
    </location>
</feature>
<feature type="transmembrane region" description="Helical" evidence="8">
    <location>
        <begin position="469"/>
        <end position="488"/>
    </location>
</feature>
<feature type="transmembrane region" description="Helical" evidence="8">
    <location>
        <begin position="168"/>
        <end position="189"/>
    </location>
</feature>
<proteinExistence type="predicted"/>
<dbReference type="PANTHER" id="PTHR23517:SF2">
    <property type="entry name" value="MULTIDRUG RESISTANCE PROTEIN MDTH"/>
    <property type="match status" value="1"/>
</dbReference>
<evidence type="ECO:0000256" key="6">
    <source>
        <dbReference type="ARBA" id="ARBA00023136"/>
    </source>
</evidence>
<dbReference type="Pfam" id="PF07690">
    <property type="entry name" value="MFS_1"/>
    <property type="match status" value="1"/>
</dbReference>
<feature type="transmembrane region" description="Helical" evidence="8">
    <location>
        <begin position="445"/>
        <end position="463"/>
    </location>
</feature>
<evidence type="ECO:0000256" key="2">
    <source>
        <dbReference type="ARBA" id="ARBA00022448"/>
    </source>
</evidence>
<reference evidence="9" key="1">
    <citation type="submission" date="2022-10" db="EMBL/GenBank/DDBJ databases">
        <title>The complete genomes of actinobacterial strains from the NBC collection.</title>
        <authorList>
            <person name="Joergensen T.S."/>
            <person name="Alvarez Arevalo M."/>
            <person name="Sterndorff E.B."/>
            <person name="Faurdal D."/>
            <person name="Vuksanovic O."/>
            <person name="Mourched A.-S."/>
            <person name="Charusanti P."/>
            <person name="Shaw S."/>
            <person name="Blin K."/>
            <person name="Weber T."/>
        </authorList>
    </citation>
    <scope>NUCLEOTIDE SEQUENCE</scope>
    <source>
        <strain evidence="9">NBC_00003</strain>
    </source>
</reference>
<keyword evidence="3" id="KW-1003">Cell membrane</keyword>
<feature type="transmembrane region" description="Helical" evidence="8">
    <location>
        <begin position="359"/>
        <end position="381"/>
    </location>
</feature>
<accession>A0AAU2V976</accession>
<name>A0AAU2V976_9ACTN</name>
<feature type="region of interest" description="Disordered" evidence="7">
    <location>
        <begin position="391"/>
        <end position="437"/>
    </location>
</feature>
<evidence type="ECO:0000313" key="9">
    <source>
        <dbReference type="EMBL" id="WTW63920.1"/>
    </source>
</evidence>
<feature type="compositionally biased region" description="Gly residues" evidence="7">
    <location>
        <begin position="391"/>
        <end position="401"/>
    </location>
</feature>
<dbReference type="InterPro" id="IPR050171">
    <property type="entry name" value="MFS_Transporters"/>
</dbReference>
<evidence type="ECO:0000256" key="5">
    <source>
        <dbReference type="ARBA" id="ARBA00022989"/>
    </source>
</evidence>
<keyword evidence="2" id="KW-0813">Transport</keyword>
<evidence type="ECO:0000256" key="1">
    <source>
        <dbReference type="ARBA" id="ARBA00004651"/>
    </source>
</evidence>
<evidence type="ECO:0000256" key="3">
    <source>
        <dbReference type="ARBA" id="ARBA00022475"/>
    </source>
</evidence>
<dbReference type="SUPFAM" id="SSF103473">
    <property type="entry name" value="MFS general substrate transporter"/>
    <property type="match status" value="1"/>
</dbReference>
<organism evidence="9">
    <name type="scientific">Streptomyces sp. NBC_00003</name>
    <dbReference type="NCBI Taxonomy" id="2903608"/>
    <lineage>
        <taxon>Bacteria</taxon>
        <taxon>Bacillati</taxon>
        <taxon>Actinomycetota</taxon>
        <taxon>Actinomycetes</taxon>
        <taxon>Kitasatosporales</taxon>
        <taxon>Streptomycetaceae</taxon>
        <taxon>Streptomyces</taxon>
    </lineage>
</organism>
<feature type="transmembrane region" description="Helical" evidence="8">
    <location>
        <begin position="102"/>
        <end position="124"/>
    </location>
</feature>
<dbReference type="AlphaFoldDB" id="A0AAU2V976"/>
<feature type="transmembrane region" description="Helical" evidence="8">
    <location>
        <begin position="274"/>
        <end position="292"/>
    </location>
</feature>
<protein>
    <submittedName>
        <fullName evidence="9">MFS transporter</fullName>
    </submittedName>
</protein>
<evidence type="ECO:0000256" key="8">
    <source>
        <dbReference type="SAM" id="Phobius"/>
    </source>
</evidence>
<feature type="transmembrane region" description="Helical" evidence="8">
    <location>
        <begin position="210"/>
        <end position="232"/>
    </location>
</feature>
<dbReference type="GO" id="GO:0022857">
    <property type="term" value="F:transmembrane transporter activity"/>
    <property type="evidence" value="ECO:0007669"/>
    <property type="project" value="InterPro"/>
</dbReference>
<evidence type="ECO:0000256" key="7">
    <source>
        <dbReference type="SAM" id="MobiDB-lite"/>
    </source>
</evidence>
<dbReference type="PANTHER" id="PTHR23517">
    <property type="entry name" value="RESISTANCE PROTEIN MDTM, PUTATIVE-RELATED-RELATED"/>
    <property type="match status" value="1"/>
</dbReference>
<dbReference type="GO" id="GO:0005886">
    <property type="term" value="C:plasma membrane"/>
    <property type="evidence" value="ECO:0007669"/>
    <property type="project" value="UniProtKB-SubCell"/>
</dbReference>
<keyword evidence="6 8" id="KW-0472">Membrane</keyword>
<feature type="transmembrane region" description="Helical" evidence="8">
    <location>
        <begin position="43"/>
        <end position="65"/>
    </location>
</feature>
<comment type="subcellular location">
    <subcellularLocation>
        <location evidence="1">Cell membrane</location>
        <topology evidence="1">Multi-pass membrane protein</topology>
    </subcellularLocation>
</comment>